<dbReference type="RefSeq" id="WP_209350685.1">
    <property type="nucleotide sequence ID" value="NZ_JAGIYZ010000003.1"/>
</dbReference>
<evidence type="ECO:0000313" key="1">
    <source>
        <dbReference type="EMBL" id="MBP0463297.1"/>
    </source>
</evidence>
<accession>A0ABS4APV9</accession>
<dbReference type="EMBL" id="JAGIYZ010000003">
    <property type="protein sequence ID" value="MBP0463297.1"/>
    <property type="molecule type" value="Genomic_DNA"/>
</dbReference>
<comment type="caution">
    <text evidence="1">The sequence shown here is derived from an EMBL/GenBank/DDBJ whole genome shotgun (WGS) entry which is preliminary data.</text>
</comment>
<gene>
    <name evidence="1" type="ORF">J5Y09_05195</name>
</gene>
<proteinExistence type="predicted"/>
<protein>
    <submittedName>
        <fullName evidence="1">Uncharacterized protein</fullName>
    </submittedName>
</protein>
<evidence type="ECO:0000313" key="2">
    <source>
        <dbReference type="Proteomes" id="UP000680815"/>
    </source>
</evidence>
<organism evidence="1 2">
    <name type="scientific">Roseomonas nitratireducens</name>
    <dbReference type="NCBI Taxonomy" id="2820810"/>
    <lineage>
        <taxon>Bacteria</taxon>
        <taxon>Pseudomonadati</taxon>
        <taxon>Pseudomonadota</taxon>
        <taxon>Alphaproteobacteria</taxon>
        <taxon>Acetobacterales</taxon>
        <taxon>Roseomonadaceae</taxon>
        <taxon>Roseomonas</taxon>
    </lineage>
</organism>
<dbReference type="Proteomes" id="UP000680815">
    <property type="component" value="Unassembled WGS sequence"/>
</dbReference>
<sequence>MTKPANAPVPPVVQANPYLGRFQPLPPAKAGAKCPVTHLCRSSLYNAAARDEARLVKINGKVYLDVEHWLARVQSAPALEVKRAGITPRTDRAA</sequence>
<name>A0ABS4APV9_9PROT</name>
<reference evidence="1 2" key="1">
    <citation type="submission" date="2021-03" db="EMBL/GenBank/DDBJ databases">
        <authorList>
            <person name="So Y."/>
        </authorList>
    </citation>
    <scope>NUCLEOTIDE SEQUENCE [LARGE SCALE GENOMIC DNA]</scope>
    <source>
        <strain evidence="1 2">PWR1</strain>
    </source>
</reference>
<keyword evidence="2" id="KW-1185">Reference proteome</keyword>